<feature type="domain" description="DUF397" evidence="1">
    <location>
        <begin position="5"/>
        <end position="57"/>
    </location>
</feature>
<reference evidence="2 3" key="1">
    <citation type="submission" date="2024-06" db="EMBL/GenBank/DDBJ databases">
        <title>The Natural Products Discovery Center: Release of the First 8490 Sequenced Strains for Exploring Actinobacteria Biosynthetic Diversity.</title>
        <authorList>
            <person name="Kalkreuter E."/>
            <person name="Kautsar S.A."/>
            <person name="Yang D."/>
            <person name="Bader C.D."/>
            <person name="Teijaro C.N."/>
            <person name="Fluegel L."/>
            <person name="Davis C.M."/>
            <person name="Simpson J.R."/>
            <person name="Lauterbach L."/>
            <person name="Steele A.D."/>
            <person name="Gui C."/>
            <person name="Meng S."/>
            <person name="Li G."/>
            <person name="Viehrig K."/>
            <person name="Ye F."/>
            <person name="Su P."/>
            <person name="Kiefer A.F."/>
            <person name="Nichols A."/>
            <person name="Cepeda A.J."/>
            <person name="Yan W."/>
            <person name="Fan B."/>
            <person name="Jiang Y."/>
            <person name="Adhikari A."/>
            <person name="Zheng C.-J."/>
            <person name="Schuster L."/>
            <person name="Cowan T.M."/>
            <person name="Smanski M.J."/>
            <person name="Chevrette M.G."/>
            <person name="De Carvalho L.P.S."/>
            <person name="Shen B."/>
        </authorList>
    </citation>
    <scope>NUCLEOTIDE SEQUENCE [LARGE SCALE GENOMIC DNA]</scope>
    <source>
        <strain evidence="2 3">NPDC006434</strain>
    </source>
</reference>
<gene>
    <name evidence="2" type="ORF">ABZZ21_11630</name>
</gene>
<proteinExistence type="predicted"/>
<dbReference type="RefSeq" id="WP_355395902.1">
    <property type="nucleotide sequence ID" value="NZ_JBEXPZ010000013.1"/>
</dbReference>
<sequence>MPQPVWQKSSFSSGGEGNCIELAAATPPRIHLRESDRPDEIATASPRALALLLHTVKGNSLSH</sequence>
<name>A0ABV2UXQ4_9ACTN</name>
<accession>A0ABV2UXQ4</accession>
<evidence type="ECO:0000259" key="1">
    <source>
        <dbReference type="Pfam" id="PF04149"/>
    </source>
</evidence>
<dbReference type="EMBL" id="JBEXPZ010000013">
    <property type="protein sequence ID" value="MET9845209.1"/>
    <property type="molecule type" value="Genomic_DNA"/>
</dbReference>
<evidence type="ECO:0000313" key="2">
    <source>
        <dbReference type="EMBL" id="MET9845209.1"/>
    </source>
</evidence>
<keyword evidence="3" id="KW-1185">Reference proteome</keyword>
<protein>
    <submittedName>
        <fullName evidence="2">DUF397 domain-containing protein</fullName>
    </submittedName>
</protein>
<dbReference type="Pfam" id="PF04149">
    <property type="entry name" value="DUF397"/>
    <property type="match status" value="1"/>
</dbReference>
<dbReference type="InterPro" id="IPR007278">
    <property type="entry name" value="DUF397"/>
</dbReference>
<evidence type="ECO:0000313" key="3">
    <source>
        <dbReference type="Proteomes" id="UP001550210"/>
    </source>
</evidence>
<comment type="caution">
    <text evidence="2">The sequence shown here is derived from an EMBL/GenBank/DDBJ whole genome shotgun (WGS) entry which is preliminary data.</text>
</comment>
<organism evidence="2 3">
    <name type="scientific">Streptomyces ossamyceticus</name>
    <dbReference type="NCBI Taxonomy" id="249581"/>
    <lineage>
        <taxon>Bacteria</taxon>
        <taxon>Bacillati</taxon>
        <taxon>Actinomycetota</taxon>
        <taxon>Actinomycetes</taxon>
        <taxon>Kitasatosporales</taxon>
        <taxon>Streptomycetaceae</taxon>
        <taxon>Streptomyces</taxon>
    </lineage>
</organism>
<dbReference type="Proteomes" id="UP001550210">
    <property type="component" value="Unassembled WGS sequence"/>
</dbReference>